<sequence>MSQFNIPSIVINKKTRDEAEVQQKNIFKTAHTGYNVILVTPEMLSAQSFGGWFINLPDIMLHLFALMINKVHLLYIWGPAFRPEYMQIGHLRKCFLEHTVIVAFTVTLCAGKPKDSVCCFLGLHPGRFYFVQHSNACYEIHLTVKQFPHGAQSEHFSELDWVLGNKGKILTYHLSIKFGDKVLHYLLEQSEARKWAICAYNALYTPGYNWETINLLCQDHNMIVIATDSLAVGIDVPDINLAIVIDPDDINNGIQKLGHVERDKSKVPSPQGILYLSSSIMKNAQKTIADAKENPQKCIDMSLSKTVLTASKLKCINELYNNPASSGKFTR</sequence>
<dbReference type="CDD" id="cd18785">
    <property type="entry name" value="SF2_C"/>
    <property type="match status" value="1"/>
</dbReference>
<comment type="caution">
    <text evidence="7">The sequence shown here is derived from an EMBL/GenBank/DDBJ whole genome shotgun (WGS) entry which is preliminary data.</text>
</comment>
<keyword evidence="2" id="KW-0238">DNA-binding</keyword>
<evidence type="ECO:0000256" key="4">
    <source>
        <dbReference type="ARBA" id="ARBA00034617"/>
    </source>
</evidence>
<dbReference type="GO" id="GO:0009378">
    <property type="term" value="F:four-way junction helicase activity"/>
    <property type="evidence" value="ECO:0007669"/>
    <property type="project" value="TreeGrafter"/>
</dbReference>
<dbReference type="Pfam" id="PF00271">
    <property type="entry name" value="Helicase_C"/>
    <property type="match status" value="1"/>
</dbReference>
<dbReference type="Proteomes" id="UP000054988">
    <property type="component" value="Unassembled WGS sequence"/>
</dbReference>
<dbReference type="SUPFAM" id="SSF52540">
    <property type="entry name" value="P-loop containing nucleoside triphosphate hydrolases"/>
    <property type="match status" value="1"/>
</dbReference>
<comment type="similarity">
    <text evidence="1">Belongs to the helicase family. RecQ subfamily.</text>
</comment>
<dbReference type="GO" id="GO:0005694">
    <property type="term" value="C:chromosome"/>
    <property type="evidence" value="ECO:0007669"/>
    <property type="project" value="TreeGrafter"/>
</dbReference>
<evidence type="ECO:0000313" key="7">
    <source>
        <dbReference type="EMBL" id="KTB47089.1"/>
    </source>
</evidence>
<dbReference type="EC" id="5.6.2.4" evidence="5"/>
<comment type="catalytic activity">
    <reaction evidence="4">
        <text>Couples ATP hydrolysis with the unwinding of duplex DNA by translocating in the 3'-5' direction.</text>
        <dbReference type="EC" id="5.6.2.4"/>
    </reaction>
</comment>
<reference evidence="7 8" key="1">
    <citation type="submission" date="2015-12" db="EMBL/GenBank/DDBJ databases">
        <title>Draft genome sequence of Moniliophthora roreri, the causal agent of frosty pod rot of cacao.</title>
        <authorList>
            <person name="Aime M.C."/>
            <person name="Diaz-Valderrama J.R."/>
            <person name="Kijpornyongpan T."/>
            <person name="Phillips-Mora W."/>
        </authorList>
    </citation>
    <scope>NUCLEOTIDE SEQUENCE [LARGE SCALE GENOMIC DNA]</scope>
    <source>
        <strain evidence="7 8">MCA 2952</strain>
    </source>
</reference>
<evidence type="ECO:0000256" key="3">
    <source>
        <dbReference type="ARBA" id="ARBA00023235"/>
    </source>
</evidence>
<protein>
    <recommendedName>
        <fullName evidence="5">DNA 3'-5' helicase</fullName>
        <ecNumber evidence="5">5.6.2.4</ecNumber>
    </recommendedName>
</protein>
<dbReference type="EMBL" id="LATX01000145">
    <property type="protein sequence ID" value="KTB47089.1"/>
    <property type="molecule type" value="Genomic_DNA"/>
</dbReference>
<dbReference type="InterPro" id="IPR027417">
    <property type="entry name" value="P-loop_NTPase"/>
</dbReference>
<feature type="domain" description="Helicase C-terminal" evidence="6">
    <location>
        <begin position="164"/>
        <end position="255"/>
    </location>
</feature>
<dbReference type="GO" id="GO:0043138">
    <property type="term" value="F:3'-5' DNA helicase activity"/>
    <property type="evidence" value="ECO:0007669"/>
    <property type="project" value="UniProtKB-EC"/>
</dbReference>
<dbReference type="GO" id="GO:0003677">
    <property type="term" value="F:DNA binding"/>
    <property type="evidence" value="ECO:0007669"/>
    <property type="project" value="UniProtKB-KW"/>
</dbReference>
<dbReference type="GO" id="GO:0005737">
    <property type="term" value="C:cytoplasm"/>
    <property type="evidence" value="ECO:0007669"/>
    <property type="project" value="TreeGrafter"/>
</dbReference>
<evidence type="ECO:0000256" key="1">
    <source>
        <dbReference type="ARBA" id="ARBA00005446"/>
    </source>
</evidence>
<dbReference type="PANTHER" id="PTHR13710:SF105">
    <property type="entry name" value="ATP-DEPENDENT DNA HELICASE Q1"/>
    <property type="match status" value="1"/>
</dbReference>
<gene>
    <name evidence="7" type="ORF">WG66_334</name>
</gene>
<dbReference type="PANTHER" id="PTHR13710">
    <property type="entry name" value="DNA HELICASE RECQ FAMILY MEMBER"/>
    <property type="match status" value="1"/>
</dbReference>
<dbReference type="Gene3D" id="3.40.50.300">
    <property type="entry name" value="P-loop containing nucleotide triphosphate hydrolases"/>
    <property type="match status" value="2"/>
</dbReference>
<evidence type="ECO:0000259" key="6">
    <source>
        <dbReference type="Pfam" id="PF00271"/>
    </source>
</evidence>
<dbReference type="AlphaFoldDB" id="A0A0W0GEV7"/>
<name>A0A0W0GEV7_MONRR</name>
<dbReference type="GO" id="GO:0000724">
    <property type="term" value="P:double-strand break repair via homologous recombination"/>
    <property type="evidence" value="ECO:0007669"/>
    <property type="project" value="TreeGrafter"/>
</dbReference>
<proteinExistence type="inferred from homology"/>
<evidence type="ECO:0000256" key="2">
    <source>
        <dbReference type="ARBA" id="ARBA00023125"/>
    </source>
</evidence>
<keyword evidence="3" id="KW-0413">Isomerase</keyword>
<evidence type="ECO:0000256" key="5">
    <source>
        <dbReference type="ARBA" id="ARBA00034808"/>
    </source>
</evidence>
<dbReference type="InterPro" id="IPR001650">
    <property type="entry name" value="Helicase_C-like"/>
</dbReference>
<organism evidence="7 8">
    <name type="scientific">Moniliophthora roreri</name>
    <name type="common">Frosty pod rot fungus</name>
    <name type="synonym">Monilia roreri</name>
    <dbReference type="NCBI Taxonomy" id="221103"/>
    <lineage>
        <taxon>Eukaryota</taxon>
        <taxon>Fungi</taxon>
        <taxon>Dikarya</taxon>
        <taxon>Basidiomycota</taxon>
        <taxon>Agaricomycotina</taxon>
        <taxon>Agaricomycetes</taxon>
        <taxon>Agaricomycetidae</taxon>
        <taxon>Agaricales</taxon>
        <taxon>Marasmiineae</taxon>
        <taxon>Marasmiaceae</taxon>
        <taxon>Moniliophthora</taxon>
    </lineage>
</organism>
<accession>A0A0W0GEV7</accession>
<evidence type="ECO:0000313" key="8">
    <source>
        <dbReference type="Proteomes" id="UP000054988"/>
    </source>
</evidence>